<dbReference type="PROSITE" id="PS01332">
    <property type="entry name" value="HTH_RRF2_1"/>
    <property type="match status" value="1"/>
</dbReference>
<dbReference type="Pfam" id="PF02082">
    <property type="entry name" value="Rrf2"/>
    <property type="match status" value="1"/>
</dbReference>
<dbReference type="RefSeq" id="WP_047240900.1">
    <property type="nucleotide sequence ID" value="NZ_CP011541.1"/>
</dbReference>
<dbReference type="GO" id="GO:0003677">
    <property type="term" value="F:DNA binding"/>
    <property type="evidence" value="ECO:0007669"/>
    <property type="project" value="UniProtKB-KW"/>
</dbReference>
<dbReference type="KEGG" id="cei:CEPID_10765"/>
<dbReference type="PATRIC" id="fig|1050174.4.peg.2168"/>
<name>A0A0G3GYN7_9CORY</name>
<dbReference type="PROSITE" id="PS51197">
    <property type="entry name" value="HTH_RRF2_2"/>
    <property type="match status" value="1"/>
</dbReference>
<protein>
    <submittedName>
        <fullName evidence="3">Transcriptional regulator, BadM/Rrf2 family</fullName>
    </submittedName>
</protein>
<organism evidence="3 4">
    <name type="scientific">Corynebacterium epidermidicanis</name>
    <dbReference type="NCBI Taxonomy" id="1050174"/>
    <lineage>
        <taxon>Bacteria</taxon>
        <taxon>Bacillati</taxon>
        <taxon>Actinomycetota</taxon>
        <taxon>Actinomycetes</taxon>
        <taxon>Mycobacteriales</taxon>
        <taxon>Corynebacteriaceae</taxon>
        <taxon>Corynebacterium</taxon>
    </lineage>
</organism>
<dbReference type="STRING" id="1050174.CEPID_10765"/>
<dbReference type="GO" id="GO:0003700">
    <property type="term" value="F:DNA-binding transcription factor activity"/>
    <property type="evidence" value="ECO:0007669"/>
    <property type="project" value="TreeGrafter"/>
</dbReference>
<gene>
    <name evidence="3" type="ORF">CEPID_10765</name>
</gene>
<comment type="cofactor">
    <cofactor evidence="2">
        <name>[2Fe-2S] cluster</name>
        <dbReference type="ChEBI" id="CHEBI:190135"/>
    </cofactor>
</comment>
<dbReference type="Proteomes" id="UP000035368">
    <property type="component" value="Chromosome"/>
</dbReference>
<evidence type="ECO:0000313" key="3">
    <source>
        <dbReference type="EMBL" id="AKK03982.1"/>
    </source>
</evidence>
<dbReference type="SUPFAM" id="SSF46785">
    <property type="entry name" value="Winged helix' DNA-binding domain"/>
    <property type="match status" value="1"/>
</dbReference>
<keyword evidence="1" id="KW-0238">DNA-binding</keyword>
<dbReference type="InterPro" id="IPR036388">
    <property type="entry name" value="WH-like_DNA-bd_sf"/>
</dbReference>
<proteinExistence type="predicted"/>
<dbReference type="EMBL" id="CP011541">
    <property type="protein sequence ID" value="AKK03982.1"/>
    <property type="molecule type" value="Genomic_DNA"/>
</dbReference>
<dbReference type="InterPro" id="IPR030489">
    <property type="entry name" value="TR_Rrf2-type_CS"/>
</dbReference>
<evidence type="ECO:0000313" key="4">
    <source>
        <dbReference type="Proteomes" id="UP000035368"/>
    </source>
</evidence>
<dbReference type="GO" id="GO:0005829">
    <property type="term" value="C:cytosol"/>
    <property type="evidence" value="ECO:0007669"/>
    <property type="project" value="TreeGrafter"/>
</dbReference>
<accession>A0A0G3GYN7</accession>
<keyword evidence="4" id="KW-1185">Reference proteome</keyword>
<dbReference type="AlphaFoldDB" id="A0A0G3GYN7"/>
<dbReference type="PANTHER" id="PTHR33221:SF4">
    <property type="entry name" value="HTH-TYPE TRANSCRIPTIONAL REPRESSOR NSRR"/>
    <property type="match status" value="1"/>
</dbReference>
<sequence length="154" mass="16622">MHLTRFTDLGLRLVLRLGEINHGNVDKPAVRTTVAMLAEDINASYAHVARVVATLADMGVLRSERGRAGGVYLQDEALQRTIGGLLRKLEGGGEMVNCMQPVCPYASRDCLLRHRLAAAKEAFFVSLDDLTIAELIDATVANSPHVGLGMPKVS</sequence>
<evidence type="ECO:0000256" key="1">
    <source>
        <dbReference type="ARBA" id="ARBA00023125"/>
    </source>
</evidence>
<dbReference type="InterPro" id="IPR036390">
    <property type="entry name" value="WH_DNA-bd_sf"/>
</dbReference>
<reference evidence="3 4" key="1">
    <citation type="submission" date="2015-05" db="EMBL/GenBank/DDBJ databases">
        <title>Complete genome sequence of Corynebacterium epidermidicanis DSM 45586, isolated from the skin of a dog suffering from pruritus.</title>
        <authorList>
            <person name="Ruckert C."/>
            <person name="Albersmeier A."/>
            <person name="Winkler A."/>
            <person name="Tauch A."/>
        </authorList>
    </citation>
    <scope>NUCLEOTIDE SEQUENCE [LARGE SCALE GENOMIC DNA]</scope>
    <source>
        <strain evidence="3 4">DSM 45586</strain>
    </source>
</reference>
<dbReference type="PANTHER" id="PTHR33221">
    <property type="entry name" value="WINGED HELIX-TURN-HELIX TRANSCRIPTIONAL REGULATOR, RRF2 FAMILY"/>
    <property type="match status" value="1"/>
</dbReference>
<dbReference type="InterPro" id="IPR000944">
    <property type="entry name" value="Tscrpt_reg_Rrf2"/>
</dbReference>
<dbReference type="OrthoDB" id="9795923at2"/>
<evidence type="ECO:0000256" key="2">
    <source>
        <dbReference type="ARBA" id="ARBA00034078"/>
    </source>
</evidence>
<dbReference type="Gene3D" id="1.10.10.10">
    <property type="entry name" value="Winged helix-like DNA-binding domain superfamily/Winged helix DNA-binding domain"/>
    <property type="match status" value="1"/>
</dbReference>